<dbReference type="Proteomes" id="UP000788419">
    <property type="component" value="Unassembled WGS sequence"/>
</dbReference>
<feature type="region of interest" description="Disordered" evidence="1">
    <location>
        <begin position="235"/>
        <end position="289"/>
    </location>
</feature>
<gene>
    <name evidence="2" type="ORF">CSC65_06655</name>
</gene>
<evidence type="ECO:0000256" key="1">
    <source>
        <dbReference type="SAM" id="MobiDB-lite"/>
    </source>
</evidence>
<keyword evidence="3" id="KW-1185">Reference proteome</keyword>
<proteinExistence type="predicted"/>
<dbReference type="EMBL" id="PDWN01000005">
    <property type="protein sequence ID" value="KAF1695444.1"/>
    <property type="molecule type" value="Genomic_DNA"/>
</dbReference>
<evidence type="ECO:0008006" key="4">
    <source>
        <dbReference type="Google" id="ProtNLM"/>
    </source>
</evidence>
<feature type="compositionally biased region" description="Low complexity" evidence="1">
    <location>
        <begin position="264"/>
        <end position="275"/>
    </location>
</feature>
<evidence type="ECO:0000313" key="2">
    <source>
        <dbReference type="EMBL" id="KAF1695444.1"/>
    </source>
</evidence>
<name>A0ABQ6Z8L1_9GAMM</name>
<comment type="caution">
    <text evidence="2">The sequence shown here is derived from an EMBL/GenBank/DDBJ whole genome shotgun (WGS) entry which is preliminary data.</text>
</comment>
<feature type="compositionally biased region" description="Acidic residues" evidence="1">
    <location>
        <begin position="278"/>
        <end position="289"/>
    </location>
</feature>
<evidence type="ECO:0000313" key="3">
    <source>
        <dbReference type="Proteomes" id="UP000788419"/>
    </source>
</evidence>
<accession>A0ABQ6Z8L1</accession>
<sequence>MDAATLQGKTIALTVHERPSFIAFTAGKATLGLLGTAAMVSAGNNIVDENGVEDPAILVRRQLAQALADRYGAIVLEPDAVASKAKKPKDLAALHPEADFVFDVRSAGWQFIYFPSNWDNYWMGYNVQTQLIDTRTGRPLASMACGAHTKEHANPPSRDQLLEQEARLLKDVTQHLGWTCVHVLAKEQYGLLPEQVAAIPAQYVDPLSPAPPGDVADRAVEPVAGAPAEVAIATGPTGMSATEAATSEDHGHGTAETPAAPVDAAGTPPNGAAPPEVTDLEAGEATDAL</sequence>
<reference evidence="2 3" key="1">
    <citation type="submission" date="2017-10" db="EMBL/GenBank/DDBJ databases">
        <title>Whole genome sequencing of members of genus Pseudoxanthomonas.</title>
        <authorList>
            <person name="Kumar S."/>
            <person name="Bansal K."/>
            <person name="Kaur A."/>
            <person name="Patil P."/>
            <person name="Sharma S."/>
            <person name="Patil P.B."/>
        </authorList>
    </citation>
    <scope>NUCLEOTIDE SEQUENCE [LARGE SCALE GENOMIC DNA]</scope>
    <source>
        <strain evidence="2 3">DSM 17801</strain>
    </source>
</reference>
<protein>
    <recommendedName>
        <fullName evidence="4">PRTRC system protein B</fullName>
    </recommendedName>
</protein>
<organism evidence="2 3">
    <name type="scientific">Pseudoxanthomonas daejeonensis</name>
    <dbReference type="NCBI Taxonomy" id="266062"/>
    <lineage>
        <taxon>Bacteria</taxon>
        <taxon>Pseudomonadati</taxon>
        <taxon>Pseudomonadota</taxon>
        <taxon>Gammaproteobacteria</taxon>
        <taxon>Lysobacterales</taxon>
        <taxon>Lysobacteraceae</taxon>
        <taxon>Pseudoxanthomonas</taxon>
    </lineage>
</organism>